<dbReference type="EMBL" id="PEBX01000034">
    <property type="protein sequence ID" value="PTQ56308.1"/>
    <property type="molecule type" value="Genomic_DNA"/>
</dbReference>
<proteinExistence type="predicted"/>
<comment type="caution">
    <text evidence="1">The sequence shown here is derived from an EMBL/GenBank/DDBJ whole genome shotgun (WGS) entry which is preliminary data.</text>
</comment>
<gene>
    <name evidence="1" type="ORF">BSOLF_0488</name>
</gene>
<organism evidence="1 2">
    <name type="scientific">Candidatus Carbonibacillus altaicus</name>
    <dbReference type="NCBI Taxonomy" id="2163959"/>
    <lineage>
        <taxon>Bacteria</taxon>
        <taxon>Bacillati</taxon>
        <taxon>Bacillota</taxon>
        <taxon>Bacilli</taxon>
        <taxon>Bacillales</taxon>
        <taxon>Candidatus Carbonibacillus</taxon>
    </lineage>
</organism>
<evidence type="ECO:0000313" key="1">
    <source>
        <dbReference type="EMBL" id="PTQ56308.1"/>
    </source>
</evidence>
<accession>A0A2R6Y0U3</accession>
<sequence length="100" mass="11492">MHRHLLVTDPELDHALARLDLDELAGPPGPRQAVPRPFPRYLVFTEVSREDSDRDAFYVNVLDLETGLRHRFVPEWKGEKVLLVSHALITERATNELGLR</sequence>
<evidence type="ECO:0000313" key="2">
    <source>
        <dbReference type="Proteomes" id="UP000244338"/>
    </source>
</evidence>
<dbReference type="Proteomes" id="UP000244338">
    <property type="component" value="Unassembled WGS sequence"/>
</dbReference>
<name>A0A2R6Y0U3_9BACL</name>
<protein>
    <submittedName>
        <fullName evidence="1">Uncharacterized protein</fullName>
    </submittedName>
</protein>
<reference evidence="2" key="1">
    <citation type="journal article" date="2018" name="Sci. Rep.">
        <title>Lignite coal burning seam in the remote Altai Mountains harbors a hydrogen-driven thermophilic microbial community.</title>
        <authorList>
            <person name="Kadnikov V.V."/>
            <person name="Mardanov A.V."/>
            <person name="Ivasenko D.A."/>
            <person name="Antsiferov D.V."/>
            <person name="Beletsky A.V."/>
            <person name="Karnachuk O.V."/>
            <person name="Ravin N.V."/>
        </authorList>
    </citation>
    <scope>NUCLEOTIDE SEQUENCE [LARGE SCALE GENOMIC DNA]</scope>
</reference>
<dbReference type="AlphaFoldDB" id="A0A2R6Y0U3"/>